<evidence type="ECO:0000313" key="2">
    <source>
        <dbReference type="Proteomes" id="UP000437017"/>
    </source>
</evidence>
<accession>A0A643CB17</accession>
<dbReference type="InterPro" id="IPR046345">
    <property type="entry name" value="TraB_PrgY-like"/>
</dbReference>
<reference evidence="1 2" key="1">
    <citation type="journal article" date="2019" name="PLoS ONE">
        <title>Genomic analyses reveal an absence of contemporary introgressive admixture between fin whales and blue whales, despite known hybrids.</title>
        <authorList>
            <person name="Westbury M.V."/>
            <person name="Petersen B."/>
            <person name="Lorenzen E.D."/>
        </authorList>
    </citation>
    <scope>NUCLEOTIDE SEQUENCE [LARGE SCALE GENOMIC DNA]</scope>
    <source>
        <strain evidence="1">FinWhale-01</strain>
    </source>
</reference>
<dbReference type="PANTHER" id="PTHR21530">
    <property type="entry name" value="PHEROMONE SHUTDOWN PROTEIN"/>
    <property type="match status" value="1"/>
</dbReference>
<sequence>MKLKRRQERPNLPRTVTELVAEDGSRVYVVGTAHFSDDSKKDVVKDTQSQVVPASVVASSTELSPRRLTGGGVALGVGLRVRRGSARGARGELACPSQTIREVQPDVVVVELCQYRVSMLKMDERTLLREAKEISLEKLQQAVRQLGVAPGGEFREAFKEVGPGLAGGRRGLGTRELSGA</sequence>
<keyword evidence="2" id="KW-1185">Reference proteome</keyword>
<dbReference type="AlphaFoldDB" id="A0A643CB17"/>
<protein>
    <recommendedName>
        <fullName evidence="3">TraB domain-containing protein</fullName>
    </recommendedName>
</protein>
<name>A0A643CB17_BALPH</name>
<comment type="caution">
    <text evidence="1">The sequence shown here is derived from an EMBL/GenBank/DDBJ whole genome shotgun (WGS) entry which is preliminary data.</text>
</comment>
<dbReference type="Proteomes" id="UP000437017">
    <property type="component" value="Unassembled WGS sequence"/>
</dbReference>
<dbReference type="EMBL" id="SGJD01002029">
    <property type="protein sequence ID" value="KAB0397158.1"/>
    <property type="molecule type" value="Genomic_DNA"/>
</dbReference>
<dbReference type="PANTHER" id="PTHR21530:SF7">
    <property type="entry name" value="TRAB DOMAIN-CONTAINING PROTEIN"/>
    <property type="match status" value="1"/>
</dbReference>
<evidence type="ECO:0008006" key="3">
    <source>
        <dbReference type="Google" id="ProtNLM"/>
    </source>
</evidence>
<organism evidence="1 2">
    <name type="scientific">Balaenoptera physalus</name>
    <name type="common">Fin whale</name>
    <name type="synonym">Balaena physalus</name>
    <dbReference type="NCBI Taxonomy" id="9770"/>
    <lineage>
        <taxon>Eukaryota</taxon>
        <taxon>Metazoa</taxon>
        <taxon>Chordata</taxon>
        <taxon>Craniata</taxon>
        <taxon>Vertebrata</taxon>
        <taxon>Euteleostomi</taxon>
        <taxon>Mammalia</taxon>
        <taxon>Eutheria</taxon>
        <taxon>Laurasiatheria</taxon>
        <taxon>Artiodactyla</taxon>
        <taxon>Whippomorpha</taxon>
        <taxon>Cetacea</taxon>
        <taxon>Mysticeti</taxon>
        <taxon>Balaenopteridae</taxon>
        <taxon>Balaenoptera</taxon>
    </lineage>
</organism>
<dbReference type="OrthoDB" id="48306at2759"/>
<gene>
    <name evidence="1" type="ORF">E2I00_004709</name>
</gene>
<evidence type="ECO:0000313" key="1">
    <source>
        <dbReference type="EMBL" id="KAB0397158.1"/>
    </source>
</evidence>
<proteinExistence type="predicted"/>